<evidence type="ECO:0000313" key="8">
    <source>
        <dbReference type="Proteomes" id="UP000185829"/>
    </source>
</evidence>
<evidence type="ECO:0000256" key="2">
    <source>
        <dbReference type="ARBA" id="ARBA00008974"/>
    </source>
</evidence>
<keyword evidence="3 6" id="KW-0812">Transmembrane</keyword>
<feature type="transmembrane region" description="Helical" evidence="6">
    <location>
        <begin position="499"/>
        <end position="518"/>
    </location>
</feature>
<evidence type="ECO:0000256" key="4">
    <source>
        <dbReference type="ARBA" id="ARBA00022989"/>
    </source>
</evidence>
<feature type="transmembrane region" description="Helical" evidence="6">
    <location>
        <begin position="287"/>
        <end position="305"/>
    </location>
</feature>
<organism evidence="7 8">
    <name type="scientific">Peribacillus simplex</name>
    <dbReference type="NCBI Taxonomy" id="1478"/>
    <lineage>
        <taxon>Bacteria</taxon>
        <taxon>Bacillati</taxon>
        <taxon>Bacillota</taxon>
        <taxon>Bacilli</taxon>
        <taxon>Bacillales</taxon>
        <taxon>Bacillaceae</taxon>
        <taxon>Peribacillus</taxon>
    </lineage>
</organism>
<evidence type="ECO:0000256" key="5">
    <source>
        <dbReference type="ARBA" id="ARBA00023136"/>
    </source>
</evidence>
<feature type="transmembrane region" description="Helical" evidence="6">
    <location>
        <begin position="366"/>
        <end position="386"/>
    </location>
</feature>
<dbReference type="Gene3D" id="1.10.4160.10">
    <property type="entry name" value="Hydantoin permease"/>
    <property type="match status" value="1"/>
</dbReference>
<name>A0A9X8R881_9BACI</name>
<dbReference type="AlphaFoldDB" id="A0A9X8R881"/>
<feature type="transmembrane region" description="Helical" evidence="6">
    <location>
        <begin position="136"/>
        <end position="156"/>
    </location>
</feature>
<keyword evidence="4 6" id="KW-1133">Transmembrane helix</keyword>
<proteinExistence type="inferred from homology"/>
<evidence type="ECO:0000256" key="6">
    <source>
        <dbReference type="SAM" id="Phobius"/>
    </source>
</evidence>
<protein>
    <submittedName>
        <fullName evidence="7">Nucleobase:cation symporter-1, NCS1 family</fullName>
    </submittedName>
</protein>
<feature type="transmembrane region" description="Helical" evidence="6">
    <location>
        <begin position="435"/>
        <end position="456"/>
    </location>
</feature>
<feature type="transmembrane region" description="Helical" evidence="6">
    <location>
        <begin position="246"/>
        <end position="267"/>
    </location>
</feature>
<dbReference type="Proteomes" id="UP000185829">
    <property type="component" value="Unassembled WGS sequence"/>
</dbReference>
<reference evidence="7 8" key="1">
    <citation type="submission" date="2017-01" db="EMBL/GenBank/DDBJ databases">
        <authorList>
            <person name="Varghese N."/>
            <person name="Submissions S."/>
        </authorList>
    </citation>
    <scope>NUCLEOTIDE SEQUENCE [LARGE SCALE GENOMIC DNA]</scope>
    <source>
        <strain evidence="7 8">RUG2-6</strain>
    </source>
</reference>
<feature type="transmembrane region" description="Helical" evidence="6">
    <location>
        <begin position="476"/>
        <end position="493"/>
    </location>
</feature>
<accession>A0A9X8R881</accession>
<dbReference type="Pfam" id="PF02133">
    <property type="entry name" value="Transp_cyt_pur"/>
    <property type="match status" value="1"/>
</dbReference>
<feature type="transmembrane region" description="Helical" evidence="6">
    <location>
        <begin position="218"/>
        <end position="239"/>
    </location>
</feature>
<comment type="caution">
    <text evidence="7">The sequence shown here is derived from an EMBL/GenBank/DDBJ whole genome shotgun (WGS) entry which is preliminary data.</text>
</comment>
<gene>
    <name evidence="7" type="ORF">SAMN05878482_102735</name>
</gene>
<dbReference type="PANTHER" id="PTHR30618">
    <property type="entry name" value="NCS1 FAMILY PURINE/PYRIMIDINE TRANSPORTER"/>
    <property type="match status" value="1"/>
</dbReference>
<comment type="similarity">
    <text evidence="2">Belongs to the purine-cytosine permease (2.A.39) family.</text>
</comment>
<dbReference type="CDD" id="cd10323">
    <property type="entry name" value="SLC-NCS1sbd"/>
    <property type="match status" value="1"/>
</dbReference>
<evidence type="ECO:0000256" key="3">
    <source>
        <dbReference type="ARBA" id="ARBA00022692"/>
    </source>
</evidence>
<evidence type="ECO:0000256" key="1">
    <source>
        <dbReference type="ARBA" id="ARBA00004141"/>
    </source>
</evidence>
<dbReference type="InterPro" id="IPR045225">
    <property type="entry name" value="Uracil/uridine/allantoin_perm"/>
</dbReference>
<feature type="transmembrane region" description="Helical" evidence="6">
    <location>
        <begin position="325"/>
        <end position="346"/>
    </location>
</feature>
<comment type="subcellular location">
    <subcellularLocation>
        <location evidence="1">Membrane</location>
        <topology evidence="1">Multi-pass membrane protein</topology>
    </subcellularLocation>
</comment>
<dbReference type="GO" id="GO:0005886">
    <property type="term" value="C:plasma membrane"/>
    <property type="evidence" value="ECO:0007669"/>
    <property type="project" value="TreeGrafter"/>
</dbReference>
<feature type="transmembrane region" description="Helical" evidence="6">
    <location>
        <begin position="107"/>
        <end position="130"/>
    </location>
</feature>
<dbReference type="EMBL" id="FTMX01000002">
    <property type="protein sequence ID" value="SIQ99745.1"/>
    <property type="molecule type" value="Genomic_DNA"/>
</dbReference>
<evidence type="ECO:0000313" key="7">
    <source>
        <dbReference type="EMBL" id="SIQ99745.1"/>
    </source>
</evidence>
<feature type="transmembrane region" description="Helical" evidence="6">
    <location>
        <begin position="406"/>
        <end position="423"/>
    </location>
</feature>
<sequence length="531" mass="58140">MVEDRWEIVLLTKQIRILIPVNEEHKRTLRRKIASYHSLGKHLRPDLLTNAYVRNAENNKKGVGCIMSTNLKSYVPQETQIQHDTGVDESLNPKTEEGRTVSPLNYIFMWVGDGVNLGNMTLGASMIVAGIATLNIFQTFVAAIMAIGIISTVFALNDRLGYRTGIPYVVQLRMSFGLKGSVISSLMRGIPAIVWYGFQSWIGGTALNEIAKIITGGAFDNVAICFVVLQLVQIGLSLYGFHAIKWVETLASIVIVLALLYVFGVLLTSHSEVIAEKWVHAEGSWGLPFFALIMMFMGNYAAIFLSAADYSRELKSGISDAKRGFLYFLPILIAYGLTLAIGGMLASATGINNPVKAFAVVVDNSYITLFVSAFIVLGAVAVNMVANIIPPTYVITLLTKMKYKPAVTITGLLAFCSFPWVLVQDSSAKGLGIFILIYSAFLGPIVSILLVEYYILRKQKVNVADLYREDGPFAGYNPAAVLALLIGAGAAFMKVELAWIIGVFVAGIAYLLLMKFAFKDSKFKKGTIFEK</sequence>
<dbReference type="GO" id="GO:0015205">
    <property type="term" value="F:nucleobase transmembrane transporter activity"/>
    <property type="evidence" value="ECO:0007669"/>
    <property type="project" value="TreeGrafter"/>
</dbReference>
<feature type="transmembrane region" description="Helical" evidence="6">
    <location>
        <begin position="176"/>
        <end position="198"/>
    </location>
</feature>
<dbReference type="PANTHER" id="PTHR30618:SF0">
    <property type="entry name" value="PURINE-URACIL PERMEASE NCS1"/>
    <property type="match status" value="1"/>
</dbReference>
<keyword evidence="5 6" id="KW-0472">Membrane</keyword>
<dbReference type="InterPro" id="IPR001248">
    <property type="entry name" value="Pur-cyt_permease"/>
</dbReference>